<dbReference type="PANTHER" id="PTHR12558:SF9">
    <property type="entry name" value="CELL DIVISION CYCLE PROTEIN 16 HOMOLOG"/>
    <property type="match status" value="1"/>
</dbReference>
<evidence type="ECO:0000256" key="8">
    <source>
        <dbReference type="SAM" id="MobiDB-lite"/>
    </source>
</evidence>
<keyword evidence="1 9" id="KW-0132">Cell division</keyword>
<dbReference type="InterPro" id="IPR019734">
    <property type="entry name" value="TPR_rpt"/>
</dbReference>
<evidence type="ECO:0000256" key="4">
    <source>
        <dbReference type="ARBA" id="ARBA00022786"/>
    </source>
</evidence>
<dbReference type="AlphaFoldDB" id="A0A9P4I8P5"/>
<dbReference type="GO" id="GO:0016567">
    <property type="term" value="P:protein ubiquitination"/>
    <property type="evidence" value="ECO:0007669"/>
    <property type="project" value="TreeGrafter"/>
</dbReference>
<name>A0A9P4I8P5_9PEZI</name>
<keyword evidence="3" id="KW-0498">Mitosis</keyword>
<feature type="repeat" description="TPR" evidence="7">
    <location>
        <begin position="338"/>
        <end position="371"/>
    </location>
</feature>
<dbReference type="InterPro" id="IPR011990">
    <property type="entry name" value="TPR-like_helical_dom_sf"/>
</dbReference>
<reference evidence="9" key="1">
    <citation type="journal article" date="2020" name="Stud. Mycol.">
        <title>101 Dothideomycetes genomes: a test case for predicting lifestyles and emergence of pathogens.</title>
        <authorList>
            <person name="Haridas S."/>
            <person name="Albert R."/>
            <person name="Binder M."/>
            <person name="Bloem J."/>
            <person name="Labutti K."/>
            <person name="Salamov A."/>
            <person name="Andreopoulos B."/>
            <person name="Baker S."/>
            <person name="Barry K."/>
            <person name="Bills G."/>
            <person name="Bluhm B."/>
            <person name="Cannon C."/>
            <person name="Castanera R."/>
            <person name="Culley D."/>
            <person name="Daum C."/>
            <person name="Ezra D."/>
            <person name="Gonzalez J."/>
            <person name="Henrissat B."/>
            <person name="Kuo A."/>
            <person name="Liang C."/>
            <person name="Lipzen A."/>
            <person name="Lutzoni F."/>
            <person name="Magnuson J."/>
            <person name="Mondo S."/>
            <person name="Nolan M."/>
            <person name="Ohm R."/>
            <person name="Pangilinan J."/>
            <person name="Park H.-J."/>
            <person name="Ramirez L."/>
            <person name="Alfaro M."/>
            <person name="Sun H."/>
            <person name="Tritt A."/>
            <person name="Yoshinaga Y."/>
            <person name="Zwiers L.-H."/>
            <person name="Turgeon B."/>
            <person name="Goodwin S."/>
            <person name="Spatafora J."/>
            <person name="Crous P."/>
            <person name="Grigoriev I."/>
        </authorList>
    </citation>
    <scope>NUCLEOTIDE SEQUENCE</scope>
    <source>
        <strain evidence="9">CBS 133067</strain>
    </source>
</reference>
<keyword evidence="4" id="KW-0833">Ubl conjugation pathway</keyword>
<keyword evidence="5 7" id="KW-0802">TPR repeat</keyword>
<keyword evidence="10" id="KW-1185">Reference proteome</keyword>
<organism evidence="9 10">
    <name type="scientific">Rhizodiscina lignyota</name>
    <dbReference type="NCBI Taxonomy" id="1504668"/>
    <lineage>
        <taxon>Eukaryota</taxon>
        <taxon>Fungi</taxon>
        <taxon>Dikarya</taxon>
        <taxon>Ascomycota</taxon>
        <taxon>Pezizomycotina</taxon>
        <taxon>Dothideomycetes</taxon>
        <taxon>Pleosporomycetidae</taxon>
        <taxon>Aulographales</taxon>
        <taxon>Rhizodiscinaceae</taxon>
        <taxon>Rhizodiscina</taxon>
    </lineage>
</organism>
<dbReference type="SMART" id="SM00028">
    <property type="entry name" value="TPR"/>
    <property type="match status" value="7"/>
</dbReference>
<dbReference type="Pfam" id="PF13181">
    <property type="entry name" value="TPR_8"/>
    <property type="match status" value="1"/>
</dbReference>
<evidence type="ECO:0000256" key="2">
    <source>
        <dbReference type="ARBA" id="ARBA00022737"/>
    </source>
</evidence>
<sequence>MEQFLREWRQDALNKHQYECAIFIGDKVLALSNDDQDAFWLAQVHFSTGNYTRARSFLQREDLIATVPSCRYLAALCFIKQQKFEDALDVLGDRNPTHLIRTQGSARKKLHQVHTRLQNGVVKQSGVGEPSKGRVSRSEELDSNEISNIRFEAAMCYLRGVCFAKLNAFDRAKQCYKDAVRIDVQCFEAFDQLMKNSLMTPDEEWEFLESLDFDSVTAGGSSAGNASTSQEAAQFTKMLYTTRLSKYERPQEFTSATETLSTHYNLSSNPDILLARADLLFTQCRFRDALALTTSILSHDRYNFSALPIHLACLHELNEKNALFLLSHDLSDNHPDEAVSWLAIGVYYLTIHRVADARRFFSKASMMNPHFGAAWIGFAHTFAAEGEHDQAISAYSTAARLFQGTHLPQLFLGMQNIQLQNFPLAHEYLNSAYEICKTDPLLLNELGVVFFHESHLEAALNIFGQAITMAQQTGSDPRAWTATRANMGHAHRRLSQFPEALECFEDVLRQGGRDAAVFCAKSLTLLEMGDAWAAVVCCHEALAVAPQDAVATELLNKALEATEVTTLEIEESEEDGVERRLAGARAITRASRRRPPPGGKGKSVVRGAQTGVVELEGESMLVDDDDE</sequence>
<dbReference type="Pfam" id="PF12895">
    <property type="entry name" value="ANAPC3"/>
    <property type="match status" value="1"/>
</dbReference>
<dbReference type="GO" id="GO:0051301">
    <property type="term" value="P:cell division"/>
    <property type="evidence" value="ECO:0007669"/>
    <property type="project" value="UniProtKB-KW"/>
</dbReference>
<evidence type="ECO:0000313" key="9">
    <source>
        <dbReference type="EMBL" id="KAF2096014.1"/>
    </source>
</evidence>
<dbReference type="OrthoDB" id="10006270at2759"/>
<feature type="region of interest" description="Disordered" evidence="8">
    <location>
        <begin position="583"/>
        <end position="627"/>
    </location>
</feature>
<dbReference type="SUPFAM" id="SSF48452">
    <property type="entry name" value="TPR-like"/>
    <property type="match status" value="2"/>
</dbReference>
<dbReference type="PROSITE" id="PS50005">
    <property type="entry name" value="TPR"/>
    <property type="match status" value="1"/>
</dbReference>
<accession>A0A9P4I8P5</accession>
<keyword evidence="6" id="KW-0131">Cell cycle</keyword>
<feature type="compositionally biased region" description="Acidic residues" evidence="8">
    <location>
        <begin position="615"/>
        <end position="627"/>
    </location>
</feature>
<dbReference type="PANTHER" id="PTHR12558">
    <property type="entry name" value="CELL DIVISION CYCLE 16,23,27"/>
    <property type="match status" value="1"/>
</dbReference>
<evidence type="ECO:0000256" key="7">
    <source>
        <dbReference type="PROSITE-ProRule" id="PRU00339"/>
    </source>
</evidence>
<evidence type="ECO:0000313" key="10">
    <source>
        <dbReference type="Proteomes" id="UP000799772"/>
    </source>
</evidence>
<dbReference type="GO" id="GO:0031145">
    <property type="term" value="P:anaphase-promoting complex-dependent catabolic process"/>
    <property type="evidence" value="ECO:0007669"/>
    <property type="project" value="TreeGrafter"/>
</dbReference>
<evidence type="ECO:0000256" key="6">
    <source>
        <dbReference type="ARBA" id="ARBA00023306"/>
    </source>
</evidence>
<dbReference type="GO" id="GO:0005680">
    <property type="term" value="C:anaphase-promoting complex"/>
    <property type="evidence" value="ECO:0007669"/>
    <property type="project" value="UniProtKB-ARBA"/>
</dbReference>
<comment type="caution">
    <text evidence="9">The sequence shown here is derived from an EMBL/GenBank/DDBJ whole genome shotgun (WGS) entry which is preliminary data.</text>
</comment>
<dbReference type="Gene3D" id="1.25.40.10">
    <property type="entry name" value="Tetratricopeptide repeat domain"/>
    <property type="match status" value="1"/>
</dbReference>
<protein>
    <submittedName>
        <fullName evidence="9">Cell division cycle protein-like protein</fullName>
    </submittedName>
</protein>
<dbReference type="Proteomes" id="UP000799772">
    <property type="component" value="Unassembled WGS sequence"/>
</dbReference>
<dbReference type="EMBL" id="ML978130">
    <property type="protein sequence ID" value="KAF2096014.1"/>
    <property type="molecule type" value="Genomic_DNA"/>
</dbReference>
<dbReference type="GO" id="GO:0005737">
    <property type="term" value="C:cytoplasm"/>
    <property type="evidence" value="ECO:0007669"/>
    <property type="project" value="TreeGrafter"/>
</dbReference>
<evidence type="ECO:0000256" key="3">
    <source>
        <dbReference type="ARBA" id="ARBA00022776"/>
    </source>
</evidence>
<evidence type="ECO:0000256" key="5">
    <source>
        <dbReference type="ARBA" id="ARBA00022803"/>
    </source>
</evidence>
<keyword evidence="2" id="KW-0677">Repeat</keyword>
<gene>
    <name evidence="9" type="ORF">NA57DRAFT_59073</name>
</gene>
<dbReference type="GO" id="GO:0045842">
    <property type="term" value="P:positive regulation of mitotic metaphase/anaphase transition"/>
    <property type="evidence" value="ECO:0007669"/>
    <property type="project" value="TreeGrafter"/>
</dbReference>
<evidence type="ECO:0000256" key="1">
    <source>
        <dbReference type="ARBA" id="ARBA00022618"/>
    </source>
</evidence>
<proteinExistence type="predicted"/>